<proteinExistence type="predicted"/>
<sequence>MCLAGINAVDRPSTGMRRLTGRRRRAEGSGRESGLGKEKRRDWPHSKADIEQTQCGAHQQMHTPVLFPSFQAADYHAAMSSVAMVCLAAAALQSALDGPGLVARSGPGRGDRWDGWNQAAPQTAASEIDTFEKVRSRLRLGRCAERPARLHACRPTRAYCTPVARPLHADHTGPARSQCPYAWPGREACTLSRATMPTAKCSSAAAGGPSQRQDSLADIAPVCRQLDATASRARVRCSPCSYPSGLRCCNPHTVPTAKHERYLRTLALDD</sequence>
<evidence type="ECO:0000313" key="2">
    <source>
        <dbReference type="EMBL" id="KAF1995735.1"/>
    </source>
</evidence>
<dbReference type="AlphaFoldDB" id="A0A6A5W9E9"/>
<reference evidence="2" key="1">
    <citation type="journal article" date="2020" name="Stud. Mycol.">
        <title>101 Dothideomycetes genomes: a test case for predicting lifestyles and emergence of pathogens.</title>
        <authorList>
            <person name="Haridas S."/>
            <person name="Albert R."/>
            <person name="Binder M."/>
            <person name="Bloem J."/>
            <person name="Labutti K."/>
            <person name="Salamov A."/>
            <person name="Andreopoulos B."/>
            <person name="Baker S."/>
            <person name="Barry K."/>
            <person name="Bills G."/>
            <person name="Bluhm B."/>
            <person name="Cannon C."/>
            <person name="Castanera R."/>
            <person name="Culley D."/>
            <person name="Daum C."/>
            <person name="Ezra D."/>
            <person name="Gonzalez J."/>
            <person name="Henrissat B."/>
            <person name="Kuo A."/>
            <person name="Liang C."/>
            <person name="Lipzen A."/>
            <person name="Lutzoni F."/>
            <person name="Magnuson J."/>
            <person name="Mondo S."/>
            <person name="Nolan M."/>
            <person name="Ohm R."/>
            <person name="Pangilinan J."/>
            <person name="Park H.-J."/>
            <person name="Ramirez L."/>
            <person name="Alfaro M."/>
            <person name="Sun H."/>
            <person name="Tritt A."/>
            <person name="Yoshinaga Y."/>
            <person name="Zwiers L.-H."/>
            <person name="Turgeon B."/>
            <person name="Goodwin S."/>
            <person name="Spatafora J."/>
            <person name="Crous P."/>
            <person name="Grigoriev I."/>
        </authorList>
    </citation>
    <scope>NUCLEOTIDE SEQUENCE</scope>
    <source>
        <strain evidence="2">CBS 123094</strain>
    </source>
</reference>
<name>A0A6A5W9E9_9PLEO</name>
<feature type="region of interest" description="Disordered" evidence="1">
    <location>
        <begin position="1"/>
        <end position="49"/>
    </location>
</feature>
<protein>
    <submittedName>
        <fullName evidence="2">Uncharacterized protein</fullName>
    </submittedName>
</protein>
<dbReference type="Proteomes" id="UP000799779">
    <property type="component" value="Unassembled WGS sequence"/>
</dbReference>
<evidence type="ECO:0000313" key="3">
    <source>
        <dbReference type="Proteomes" id="UP000799779"/>
    </source>
</evidence>
<gene>
    <name evidence="2" type="ORF">P154DRAFT_580611</name>
</gene>
<organism evidence="2 3">
    <name type="scientific">Amniculicola lignicola CBS 123094</name>
    <dbReference type="NCBI Taxonomy" id="1392246"/>
    <lineage>
        <taxon>Eukaryota</taxon>
        <taxon>Fungi</taxon>
        <taxon>Dikarya</taxon>
        <taxon>Ascomycota</taxon>
        <taxon>Pezizomycotina</taxon>
        <taxon>Dothideomycetes</taxon>
        <taxon>Pleosporomycetidae</taxon>
        <taxon>Pleosporales</taxon>
        <taxon>Amniculicolaceae</taxon>
        <taxon>Amniculicola</taxon>
    </lineage>
</organism>
<feature type="compositionally biased region" description="Basic and acidic residues" evidence="1">
    <location>
        <begin position="26"/>
        <end position="49"/>
    </location>
</feature>
<evidence type="ECO:0000256" key="1">
    <source>
        <dbReference type="SAM" id="MobiDB-lite"/>
    </source>
</evidence>
<dbReference type="EMBL" id="ML977634">
    <property type="protein sequence ID" value="KAF1995735.1"/>
    <property type="molecule type" value="Genomic_DNA"/>
</dbReference>
<keyword evidence="3" id="KW-1185">Reference proteome</keyword>
<accession>A0A6A5W9E9</accession>